<accession>A0ABP8W6A1</accession>
<feature type="region of interest" description="Disordered" evidence="1">
    <location>
        <begin position="140"/>
        <end position="168"/>
    </location>
</feature>
<dbReference type="Gene3D" id="6.10.180.30">
    <property type="match status" value="1"/>
</dbReference>
<feature type="compositionally biased region" description="Polar residues" evidence="1">
    <location>
        <begin position="27"/>
        <end position="48"/>
    </location>
</feature>
<feature type="region of interest" description="Disordered" evidence="1">
    <location>
        <begin position="1"/>
        <end position="87"/>
    </location>
</feature>
<organism evidence="2 3">
    <name type="scientific">Frondihabitans cladoniiphilus</name>
    <dbReference type="NCBI Taxonomy" id="715785"/>
    <lineage>
        <taxon>Bacteria</taxon>
        <taxon>Bacillati</taxon>
        <taxon>Actinomycetota</taxon>
        <taxon>Actinomycetes</taxon>
        <taxon>Micrococcales</taxon>
        <taxon>Microbacteriaceae</taxon>
        <taxon>Frondihabitans</taxon>
    </lineage>
</organism>
<evidence type="ECO:0008006" key="4">
    <source>
        <dbReference type="Google" id="ProtNLM"/>
    </source>
</evidence>
<keyword evidence="3" id="KW-1185">Reference proteome</keyword>
<evidence type="ECO:0000256" key="1">
    <source>
        <dbReference type="SAM" id="MobiDB-lite"/>
    </source>
</evidence>
<gene>
    <name evidence="2" type="ORF">GCM10025780_29450</name>
</gene>
<evidence type="ECO:0000313" key="2">
    <source>
        <dbReference type="EMBL" id="GAA4682173.1"/>
    </source>
</evidence>
<dbReference type="EMBL" id="BAABLM010000007">
    <property type="protein sequence ID" value="GAA4682173.1"/>
    <property type="molecule type" value="Genomic_DNA"/>
</dbReference>
<dbReference type="Proteomes" id="UP001501295">
    <property type="component" value="Unassembled WGS sequence"/>
</dbReference>
<sequence>MSDGTVNRSVGGPPPRRATPPAAGATSTLLRSNRTASTTVPAVEQQTADPGLPEDQPGLLAVDAPSEPAARRGAPSPKRRSATALLPGEAPDDLVKFTFDLRREDRDAFRAAFGAARAFEGVSSLRELGMQLIINETRRLEDEYNNGQRFDGGRKGLARGDQSGLANS</sequence>
<proteinExistence type="predicted"/>
<reference evidence="3" key="1">
    <citation type="journal article" date="2019" name="Int. J. Syst. Evol. Microbiol.">
        <title>The Global Catalogue of Microorganisms (GCM) 10K type strain sequencing project: providing services to taxonomists for standard genome sequencing and annotation.</title>
        <authorList>
            <consortium name="The Broad Institute Genomics Platform"/>
            <consortium name="The Broad Institute Genome Sequencing Center for Infectious Disease"/>
            <person name="Wu L."/>
            <person name="Ma J."/>
        </authorList>
    </citation>
    <scope>NUCLEOTIDE SEQUENCE [LARGE SCALE GENOMIC DNA]</scope>
    <source>
        <strain evidence="3">JCM 18956</strain>
    </source>
</reference>
<evidence type="ECO:0000313" key="3">
    <source>
        <dbReference type="Proteomes" id="UP001501295"/>
    </source>
</evidence>
<name>A0ABP8W6A1_9MICO</name>
<protein>
    <recommendedName>
        <fullName evidence="4">Centromere-binding protein ParB C-terminal domain-containing protein</fullName>
    </recommendedName>
</protein>
<comment type="caution">
    <text evidence="2">The sequence shown here is derived from an EMBL/GenBank/DDBJ whole genome shotgun (WGS) entry which is preliminary data.</text>
</comment>